<organism evidence="2 3">
    <name type="scientific">Winogradskyella marina</name>
    <dbReference type="NCBI Taxonomy" id="2785530"/>
    <lineage>
        <taxon>Bacteria</taxon>
        <taxon>Pseudomonadati</taxon>
        <taxon>Bacteroidota</taxon>
        <taxon>Flavobacteriia</taxon>
        <taxon>Flavobacteriales</taxon>
        <taxon>Flavobacteriaceae</taxon>
        <taxon>Winogradskyella</taxon>
    </lineage>
</organism>
<dbReference type="RefSeq" id="WP_195870961.1">
    <property type="nucleotide sequence ID" value="NZ_JADOET010000004.1"/>
</dbReference>
<sequence>MKTNITLFLLLITLSVTAQEKKDYSSKVTTIDSTVATLYSVISGDKEEARDWDLFKHLFRKDAKLIPIGVKDGKTTVRYMSPSDYIKTSGNWLQQNGFHEIEIKRETQTFGNLTQIFSTYEAYKSKDDKTPFMRGINSIQLFNDGTRWWIINLYWKQESEDFPIPEDYLPKN</sequence>
<gene>
    <name evidence="2" type="ORF">ITJ86_07250</name>
</gene>
<dbReference type="EMBL" id="JADOET010000004">
    <property type="protein sequence ID" value="MBF8149690.1"/>
    <property type="molecule type" value="Genomic_DNA"/>
</dbReference>
<accession>A0ABS0EGW3</accession>
<keyword evidence="3" id="KW-1185">Reference proteome</keyword>
<evidence type="ECO:0000313" key="2">
    <source>
        <dbReference type="EMBL" id="MBF8149690.1"/>
    </source>
</evidence>
<evidence type="ECO:0000313" key="3">
    <source>
        <dbReference type="Proteomes" id="UP000611215"/>
    </source>
</evidence>
<reference evidence="2 3" key="1">
    <citation type="submission" date="2020-11" db="EMBL/GenBank/DDBJ databases">
        <title>Winogradskyella marina sp. nov., isolated from marine sediment.</title>
        <authorList>
            <person name="Bo J."/>
            <person name="Wang S."/>
            <person name="Song X."/>
            <person name="Du Z."/>
        </authorList>
    </citation>
    <scope>NUCLEOTIDE SEQUENCE [LARGE SCALE GENOMIC DNA]</scope>
    <source>
        <strain evidence="2 3">F6397</strain>
    </source>
</reference>
<feature type="chain" id="PRO_5047406753" description="Nuclear transport factor 2 family protein" evidence="1">
    <location>
        <begin position="19"/>
        <end position="172"/>
    </location>
</feature>
<feature type="signal peptide" evidence="1">
    <location>
        <begin position="1"/>
        <end position="18"/>
    </location>
</feature>
<proteinExistence type="predicted"/>
<dbReference type="Proteomes" id="UP000611215">
    <property type="component" value="Unassembled WGS sequence"/>
</dbReference>
<evidence type="ECO:0008006" key="4">
    <source>
        <dbReference type="Google" id="ProtNLM"/>
    </source>
</evidence>
<dbReference type="Gene3D" id="3.10.450.50">
    <property type="match status" value="1"/>
</dbReference>
<comment type="caution">
    <text evidence="2">The sequence shown here is derived from an EMBL/GenBank/DDBJ whole genome shotgun (WGS) entry which is preliminary data.</text>
</comment>
<name>A0ABS0EGW3_9FLAO</name>
<evidence type="ECO:0000256" key="1">
    <source>
        <dbReference type="SAM" id="SignalP"/>
    </source>
</evidence>
<protein>
    <recommendedName>
        <fullName evidence="4">Nuclear transport factor 2 family protein</fullName>
    </recommendedName>
</protein>
<keyword evidence="1" id="KW-0732">Signal</keyword>